<accession>A0A841IM81</accession>
<protein>
    <recommendedName>
        <fullName evidence="4">S-adenosyl methyltransferase</fullName>
    </recommendedName>
</protein>
<dbReference type="RefSeq" id="WP_184290352.1">
    <property type="nucleotide sequence ID" value="NZ_JACHJO010000005.1"/>
</dbReference>
<gene>
    <name evidence="2" type="ORF">FHS13_001798</name>
</gene>
<dbReference type="Pfam" id="PF04672">
    <property type="entry name" value="Methyltransf_19"/>
    <property type="match status" value="1"/>
</dbReference>
<reference evidence="2 3" key="1">
    <citation type="submission" date="2020-08" db="EMBL/GenBank/DDBJ databases">
        <title>Genomic Encyclopedia of Type Strains, Phase III (KMG-III): the genomes of soil and plant-associated and newly described type strains.</title>
        <authorList>
            <person name="Whitman W."/>
        </authorList>
    </citation>
    <scope>NUCLEOTIDE SEQUENCE [LARGE SCALE GENOMIC DNA]</scope>
    <source>
        <strain evidence="2 3">CECT 8712</strain>
    </source>
</reference>
<dbReference type="InterPro" id="IPR029063">
    <property type="entry name" value="SAM-dependent_MTases_sf"/>
</dbReference>
<keyword evidence="3" id="KW-1185">Reference proteome</keyword>
<evidence type="ECO:0008006" key="4">
    <source>
        <dbReference type="Google" id="ProtNLM"/>
    </source>
</evidence>
<evidence type="ECO:0000256" key="1">
    <source>
        <dbReference type="SAM" id="MobiDB-lite"/>
    </source>
</evidence>
<dbReference type="SUPFAM" id="SSF53335">
    <property type="entry name" value="S-adenosyl-L-methionine-dependent methyltransferases"/>
    <property type="match status" value="1"/>
</dbReference>
<name>A0A841IM81_9ACTN</name>
<feature type="region of interest" description="Disordered" evidence="1">
    <location>
        <begin position="241"/>
        <end position="265"/>
    </location>
</feature>
<dbReference type="EMBL" id="JACHJO010000005">
    <property type="protein sequence ID" value="MBB6119847.1"/>
    <property type="molecule type" value="Genomic_DNA"/>
</dbReference>
<dbReference type="CDD" id="cd02440">
    <property type="entry name" value="AdoMet_MTases"/>
    <property type="match status" value="1"/>
</dbReference>
<organism evidence="2 3">
    <name type="scientific">Nocardiopsis algeriensis</name>
    <dbReference type="NCBI Taxonomy" id="1478215"/>
    <lineage>
        <taxon>Bacteria</taxon>
        <taxon>Bacillati</taxon>
        <taxon>Actinomycetota</taxon>
        <taxon>Actinomycetes</taxon>
        <taxon>Streptosporangiales</taxon>
        <taxon>Nocardiopsidaceae</taxon>
        <taxon>Nocardiopsis</taxon>
    </lineage>
</organism>
<dbReference type="Proteomes" id="UP000536604">
    <property type="component" value="Unassembled WGS sequence"/>
</dbReference>
<evidence type="ECO:0000313" key="3">
    <source>
        <dbReference type="Proteomes" id="UP000536604"/>
    </source>
</evidence>
<dbReference type="AlphaFoldDB" id="A0A841IM81"/>
<dbReference type="InterPro" id="IPR006764">
    <property type="entry name" value="SAM_dep_MeTrfase_SAV2177_type"/>
</dbReference>
<proteinExistence type="predicted"/>
<dbReference type="Gene3D" id="3.40.50.150">
    <property type="entry name" value="Vaccinia Virus protein VP39"/>
    <property type="match status" value="1"/>
</dbReference>
<evidence type="ECO:0000313" key="2">
    <source>
        <dbReference type="EMBL" id="MBB6119847.1"/>
    </source>
</evidence>
<sequence>MANRFPPDIDMETPSIARMYDYLLGGKDNFEVDRRACDMLLEEFPETLAYANDNHAFLSRAVSYVAARGVDRFLDLGAGLPTSDNTHQVAQKVNPEARVLYVDNDPIVLAHGRALLAGGQGRTAFLNADIRNGADALLDAPETRSLLEGGRPVCVMTVSLLHCLPDSDDPFGLLERLFARLPSGSCLVYSHVVSDDPETARLTTERILSFGTPWGRVRSPQEAEAAFEGLELVSAWSDGREEGPRAVDCAGWRRPGTEPRARPADPSVRLWEHAGVAFKP</sequence>
<dbReference type="PIRSF" id="PIRSF017393">
    <property type="entry name" value="MTase_SAV2177"/>
    <property type="match status" value="1"/>
</dbReference>
<comment type="caution">
    <text evidence="2">The sequence shown here is derived from an EMBL/GenBank/DDBJ whole genome shotgun (WGS) entry which is preliminary data.</text>
</comment>